<keyword evidence="1" id="KW-0812">Transmembrane</keyword>
<comment type="caution">
    <text evidence="2">The sequence shown here is derived from an EMBL/GenBank/DDBJ whole genome shotgun (WGS) entry which is preliminary data.</text>
</comment>
<evidence type="ECO:0000313" key="3">
    <source>
        <dbReference type="Proteomes" id="UP000551878"/>
    </source>
</evidence>
<keyword evidence="1" id="KW-0472">Membrane</keyword>
<reference evidence="2 3" key="1">
    <citation type="submission" date="2020-08" db="EMBL/GenBank/DDBJ databases">
        <title>Genomic Encyclopedia of Type Strains, Phase IV (KMG-IV): sequencing the most valuable type-strain genomes for metagenomic binning, comparative biology and taxonomic classification.</title>
        <authorList>
            <person name="Goeker M."/>
        </authorList>
    </citation>
    <scope>NUCLEOTIDE SEQUENCE [LARGE SCALE GENOMIC DNA]</scope>
    <source>
        <strain evidence="2 3">DSM 24696</strain>
    </source>
</reference>
<dbReference type="Proteomes" id="UP000551878">
    <property type="component" value="Unassembled WGS sequence"/>
</dbReference>
<feature type="transmembrane region" description="Helical" evidence="1">
    <location>
        <begin position="31"/>
        <end position="49"/>
    </location>
</feature>
<evidence type="ECO:0000313" key="2">
    <source>
        <dbReference type="EMBL" id="MBB5171973.1"/>
    </source>
</evidence>
<organism evidence="2 3">
    <name type="scientific">Texcoconibacillus texcoconensis</name>
    <dbReference type="NCBI Taxonomy" id="1095777"/>
    <lineage>
        <taxon>Bacteria</taxon>
        <taxon>Bacillati</taxon>
        <taxon>Bacillota</taxon>
        <taxon>Bacilli</taxon>
        <taxon>Bacillales</taxon>
        <taxon>Bacillaceae</taxon>
        <taxon>Texcoconibacillus</taxon>
    </lineage>
</organism>
<feature type="transmembrane region" description="Helical" evidence="1">
    <location>
        <begin position="7"/>
        <end position="25"/>
    </location>
</feature>
<gene>
    <name evidence="2" type="ORF">HNQ41_000113</name>
</gene>
<name>A0A840QKR1_9BACI</name>
<keyword evidence="3" id="KW-1185">Reference proteome</keyword>
<evidence type="ECO:0000256" key="1">
    <source>
        <dbReference type="SAM" id="Phobius"/>
    </source>
</evidence>
<sequence length="60" mass="7218">MNPYIRNIAVIIFIVISFLLFNNYWIGHDFYLMQAFFILIGVYAIILNIRAWQSVRKDTF</sequence>
<keyword evidence="1" id="KW-1133">Transmembrane helix</keyword>
<dbReference type="RefSeq" id="WP_184662457.1">
    <property type="nucleotide sequence ID" value="NZ_JACHHB010000001.1"/>
</dbReference>
<dbReference type="EMBL" id="JACHHB010000001">
    <property type="protein sequence ID" value="MBB5171973.1"/>
    <property type="molecule type" value="Genomic_DNA"/>
</dbReference>
<protein>
    <submittedName>
        <fullName evidence="2">Uncharacterized protein</fullName>
    </submittedName>
</protein>
<accession>A0A840QKR1</accession>
<proteinExistence type="predicted"/>
<dbReference type="AlphaFoldDB" id="A0A840QKR1"/>